<keyword evidence="1" id="KW-1133">Transmembrane helix</keyword>
<evidence type="ECO:0000259" key="2">
    <source>
        <dbReference type="PROSITE" id="PS50885"/>
    </source>
</evidence>
<organism evidence="3 4">
    <name type="scientific">Halomonas cerina</name>
    <dbReference type="NCBI Taxonomy" id="447424"/>
    <lineage>
        <taxon>Bacteria</taxon>
        <taxon>Pseudomonadati</taxon>
        <taxon>Pseudomonadota</taxon>
        <taxon>Gammaproteobacteria</taxon>
        <taxon>Oceanospirillales</taxon>
        <taxon>Halomonadaceae</taxon>
        <taxon>Halomonas</taxon>
    </lineage>
</organism>
<gene>
    <name evidence="3" type="ORF">FHR94_000550</name>
</gene>
<dbReference type="CDD" id="cd06225">
    <property type="entry name" value="HAMP"/>
    <property type="match status" value="1"/>
</dbReference>
<evidence type="ECO:0000256" key="1">
    <source>
        <dbReference type="SAM" id="Phobius"/>
    </source>
</evidence>
<feature type="transmembrane region" description="Helical" evidence="1">
    <location>
        <begin position="48"/>
        <end position="67"/>
    </location>
</feature>
<protein>
    <submittedName>
        <fullName evidence="3">Methyl-accepting chemotaxis protein</fullName>
    </submittedName>
</protein>
<keyword evidence="4" id="KW-1185">Reference proteome</keyword>
<sequence length="358" mass="40335">MAPVVVAAPEIQHREPGMSSRHRKGKSSKPARFGQFDRSFVLRVLRNYLFSALLLLVLLLGFTYLLFRYQFETEAPDQTRQTAEALASDVTSIMINKGGPVASRTVYPILERNYDRLGYDIAILPSNATVESIEKRFDFTPKGIPSQWPEAGRYKEASVTLSAQSFCLQCHVDAGIGDPLGTVVVRNYFASYLEKWREDATLSAIAGMANIIISTVIIFCVMRALMEPVLRLRAMVSRWAKGILPMSERIEVKSDDEFGELAHDLNLTLDRIFGILEDLRGNVARQKAIDSEVGREIARLSRMAEQLRRDAQRSEAPGETSREPMLQDLANSIRRLDDLCNNLRDVLSSHEGLMKRLE</sequence>
<dbReference type="GO" id="GO:0016020">
    <property type="term" value="C:membrane"/>
    <property type="evidence" value="ECO:0007669"/>
    <property type="project" value="InterPro"/>
</dbReference>
<dbReference type="InterPro" id="IPR003660">
    <property type="entry name" value="HAMP_dom"/>
</dbReference>
<accession>A0A839V5Q9</accession>
<dbReference type="Pfam" id="PF00672">
    <property type="entry name" value="HAMP"/>
    <property type="match status" value="1"/>
</dbReference>
<dbReference type="GO" id="GO:0007165">
    <property type="term" value="P:signal transduction"/>
    <property type="evidence" value="ECO:0007669"/>
    <property type="project" value="InterPro"/>
</dbReference>
<keyword evidence="1" id="KW-0812">Transmembrane</keyword>
<dbReference type="PROSITE" id="PS50885">
    <property type="entry name" value="HAMP"/>
    <property type="match status" value="1"/>
</dbReference>
<reference evidence="3 4" key="1">
    <citation type="submission" date="2020-08" db="EMBL/GenBank/DDBJ databases">
        <title>Genomic Encyclopedia of Type Strains, Phase III (KMG-III): the genomes of soil and plant-associated and newly described type strains.</title>
        <authorList>
            <person name="Whitman W."/>
        </authorList>
    </citation>
    <scope>NUCLEOTIDE SEQUENCE [LARGE SCALE GENOMIC DNA]</scope>
    <source>
        <strain evidence="3 4">CECT 7282</strain>
    </source>
</reference>
<dbReference type="SMART" id="SM00304">
    <property type="entry name" value="HAMP"/>
    <property type="match status" value="1"/>
</dbReference>
<keyword evidence="1" id="KW-0472">Membrane</keyword>
<proteinExistence type="predicted"/>
<dbReference type="AlphaFoldDB" id="A0A839V5Q9"/>
<dbReference type="EMBL" id="JACHXP010000002">
    <property type="protein sequence ID" value="MBB3189328.1"/>
    <property type="molecule type" value="Genomic_DNA"/>
</dbReference>
<dbReference type="RefSeq" id="WP_183324080.1">
    <property type="nucleotide sequence ID" value="NZ_JACHXP010000002.1"/>
</dbReference>
<dbReference type="Gene3D" id="6.10.340.10">
    <property type="match status" value="1"/>
</dbReference>
<feature type="domain" description="HAMP" evidence="2">
    <location>
        <begin position="223"/>
        <end position="277"/>
    </location>
</feature>
<dbReference type="Proteomes" id="UP000547614">
    <property type="component" value="Unassembled WGS sequence"/>
</dbReference>
<name>A0A839V5Q9_9GAMM</name>
<comment type="caution">
    <text evidence="3">The sequence shown here is derived from an EMBL/GenBank/DDBJ whole genome shotgun (WGS) entry which is preliminary data.</text>
</comment>
<feature type="transmembrane region" description="Helical" evidence="1">
    <location>
        <begin position="202"/>
        <end position="225"/>
    </location>
</feature>
<evidence type="ECO:0000313" key="3">
    <source>
        <dbReference type="EMBL" id="MBB3189328.1"/>
    </source>
</evidence>
<evidence type="ECO:0000313" key="4">
    <source>
        <dbReference type="Proteomes" id="UP000547614"/>
    </source>
</evidence>